<dbReference type="GO" id="GO:0008784">
    <property type="term" value="F:alanine racemase activity"/>
    <property type="evidence" value="ECO:0007669"/>
    <property type="project" value="UniProtKB-UniRule"/>
</dbReference>
<dbReference type="NCBIfam" id="TIGR00492">
    <property type="entry name" value="alr"/>
    <property type="match status" value="1"/>
</dbReference>
<evidence type="ECO:0000256" key="1">
    <source>
        <dbReference type="ARBA" id="ARBA00000316"/>
    </source>
</evidence>
<dbReference type="InterPro" id="IPR000821">
    <property type="entry name" value="Ala_racemase"/>
</dbReference>
<dbReference type="InterPro" id="IPR011079">
    <property type="entry name" value="Ala_racemase_C"/>
</dbReference>
<dbReference type="PRINTS" id="PR00992">
    <property type="entry name" value="ALARACEMASE"/>
</dbReference>
<dbReference type="Proteomes" id="UP000009222">
    <property type="component" value="Chromosome"/>
</dbReference>
<dbReference type="PANTHER" id="PTHR30511:SF0">
    <property type="entry name" value="ALANINE RACEMASE, CATABOLIC-RELATED"/>
    <property type="match status" value="1"/>
</dbReference>
<feature type="binding site" evidence="5 7">
    <location>
        <position position="129"/>
    </location>
    <ligand>
        <name>substrate</name>
    </ligand>
</feature>
<feature type="active site" description="Proton acceptor; specific for D-alanine" evidence="5">
    <location>
        <position position="35"/>
    </location>
</feature>
<name>F5YFB4_LEAAZ</name>
<dbReference type="Gene3D" id="3.20.20.10">
    <property type="entry name" value="Alanine racemase"/>
    <property type="match status" value="1"/>
</dbReference>
<dbReference type="AlphaFoldDB" id="F5YFB4"/>
<dbReference type="HAMAP" id="MF_01201">
    <property type="entry name" value="Ala_racemase"/>
    <property type="match status" value="1"/>
</dbReference>
<reference evidence="9 10" key="2">
    <citation type="journal article" date="2011" name="ISME J.">
        <title>RNA-seq reveals cooperative metabolic interactions between two termite-gut spirochete species in co-culture.</title>
        <authorList>
            <person name="Rosenthal A.Z."/>
            <person name="Matson E.G."/>
            <person name="Eldar A."/>
            <person name="Leadbetter J.R."/>
        </authorList>
    </citation>
    <scope>NUCLEOTIDE SEQUENCE [LARGE SCALE GENOMIC DNA]</scope>
    <source>
        <strain evidence="10">ATCC BAA-888 / DSM 13862 / ZAS-9</strain>
    </source>
</reference>
<dbReference type="Pfam" id="PF00842">
    <property type="entry name" value="Ala_racemase_C"/>
    <property type="match status" value="1"/>
</dbReference>
<evidence type="ECO:0000256" key="7">
    <source>
        <dbReference type="PIRSR" id="PIRSR600821-52"/>
    </source>
</evidence>
<dbReference type="InParanoid" id="F5YFB4"/>
<dbReference type="SUPFAM" id="SSF51419">
    <property type="entry name" value="PLP-binding barrel"/>
    <property type="match status" value="1"/>
</dbReference>
<dbReference type="GO" id="GO:0005829">
    <property type="term" value="C:cytosol"/>
    <property type="evidence" value="ECO:0007669"/>
    <property type="project" value="TreeGrafter"/>
</dbReference>
<comment type="catalytic activity">
    <reaction evidence="1 5">
        <text>L-alanine = D-alanine</text>
        <dbReference type="Rhea" id="RHEA:20249"/>
        <dbReference type="ChEBI" id="CHEBI:57416"/>
        <dbReference type="ChEBI" id="CHEBI:57972"/>
        <dbReference type="EC" id="5.1.1.1"/>
    </reaction>
</comment>
<organism evidence="9 10">
    <name type="scientific">Leadbettera azotonutricia (strain ATCC BAA-888 / DSM 13862 / ZAS-9)</name>
    <name type="common">Treponema azotonutricium</name>
    <dbReference type="NCBI Taxonomy" id="545695"/>
    <lineage>
        <taxon>Bacteria</taxon>
        <taxon>Pseudomonadati</taxon>
        <taxon>Spirochaetota</taxon>
        <taxon>Spirochaetia</taxon>
        <taxon>Spirochaetales</taxon>
        <taxon>Breznakiellaceae</taxon>
        <taxon>Leadbettera</taxon>
    </lineage>
</organism>
<dbReference type="KEGG" id="taz:TREAZ_1390"/>
<feature type="modified residue" description="N6-(pyridoxal phosphate)lysine" evidence="5 6">
    <location>
        <position position="35"/>
    </location>
</feature>
<evidence type="ECO:0000256" key="2">
    <source>
        <dbReference type="ARBA" id="ARBA00001933"/>
    </source>
</evidence>
<comment type="pathway">
    <text evidence="5">Amino-acid biosynthesis; D-alanine biosynthesis; D-alanine from L-alanine: step 1/1.</text>
</comment>
<proteinExistence type="inferred from homology"/>
<dbReference type="EMBL" id="CP001841">
    <property type="protein sequence ID" value="AEF82443.1"/>
    <property type="molecule type" value="Genomic_DNA"/>
</dbReference>
<dbReference type="GO" id="GO:0030632">
    <property type="term" value="P:D-alanine biosynthetic process"/>
    <property type="evidence" value="ECO:0007669"/>
    <property type="project" value="UniProtKB-UniRule"/>
</dbReference>
<dbReference type="OrthoDB" id="9813814at2"/>
<evidence type="ECO:0000256" key="3">
    <source>
        <dbReference type="ARBA" id="ARBA00022898"/>
    </source>
</evidence>
<dbReference type="SMART" id="SM01005">
    <property type="entry name" value="Ala_racemase_C"/>
    <property type="match status" value="1"/>
</dbReference>
<comment type="function">
    <text evidence="5">Catalyzes the interconversion of L-alanine and D-alanine. May also act on other amino acids.</text>
</comment>
<reference evidence="10" key="1">
    <citation type="submission" date="2009-12" db="EMBL/GenBank/DDBJ databases">
        <title>Complete sequence of Treponema azotonutricium strain ZAS-9.</title>
        <authorList>
            <person name="Tetu S.G."/>
            <person name="Matson E."/>
            <person name="Ren Q."/>
            <person name="Seshadri R."/>
            <person name="Elbourne L."/>
            <person name="Hassan K.A."/>
            <person name="Durkin A."/>
            <person name="Radune D."/>
            <person name="Mohamoud Y."/>
            <person name="Shay R."/>
            <person name="Jin S."/>
            <person name="Zhang X."/>
            <person name="Lucey K."/>
            <person name="Ballor N.R."/>
            <person name="Ottesen E."/>
            <person name="Rosenthal R."/>
            <person name="Allen A."/>
            <person name="Leadbetter J.R."/>
            <person name="Paulsen I.T."/>
        </authorList>
    </citation>
    <scope>NUCLEOTIDE SEQUENCE [LARGE SCALE GENOMIC DNA]</scope>
    <source>
        <strain evidence="10">ATCC BAA-888 / DSM 13862 / ZAS-9</strain>
    </source>
</reference>
<dbReference type="RefSeq" id="WP_015710613.1">
    <property type="nucleotide sequence ID" value="NC_015577.1"/>
</dbReference>
<dbReference type="eggNOG" id="COG0787">
    <property type="taxonomic scope" value="Bacteria"/>
</dbReference>
<dbReference type="PANTHER" id="PTHR30511">
    <property type="entry name" value="ALANINE RACEMASE"/>
    <property type="match status" value="1"/>
</dbReference>
<dbReference type="Pfam" id="PF01168">
    <property type="entry name" value="Ala_racemase_N"/>
    <property type="match status" value="1"/>
</dbReference>
<dbReference type="UniPathway" id="UPA00042">
    <property type="reaction ID" value="UER00497"/>
</dbReference>
<dbReference type="HOGENOM" id="CLU_028393_2_2_12"/>
<feature type="active site" description="Proton acceptor; specific for L-alanine" evidence="5">
    <location>
        <position position="261"/>
    </location>
</feature>
<dbReference type="STRING" id="545695.TREAZ_1390"/>
<evidence type="ECO:0000256" key="5">
    <source>
        <dbReference type="HAMAP-Rule" id="MF_01201"/>
    </source>
</evidence>
<gene>
    <name evidence="9" type="primary">alr</name>
    <name evidence="9" type="ordered locus">TREAZ_1390</name>
</gene>
<evidence type="ECO:0000313" key="10">
    <source>
        <dbReference type="Proteomes" id="UP000009222"/>
    </source>
</evidence>
<evidence type="ECO:0000313" key="9">
    <source>
        <dbReference type="EMBL" id="AEF82443.1"/>
    </source>
</evidence>
<dbReference type="FunCoup" id="F5YFB4">
    <property type="interactions" value="302"/>
</dbReference>
<dbReference type="InterPro" id="IPR001608">
    <property type="entry name" value="Ala_racemase_N"/>
</dbReference>
<dbReference type="Gene3D" id="2.40.37.10">
    <property type="entry name" value="Lyase, Ornithine Decarboxylase, Chain A, domain 1"/>
    <property type="match status" value="1"/>
</dbReference>
<comment type="similarity">
    <text evidence="5">Belongs to the alanine racemase family.</text>
</comment>
<evidence type="ECO:0000256" key="4">
    <source>
        <dbReference type="ARBA" id="ARBA00023235"/>
    </source>
</evidence>
<dbReference type="EC" id="5.1.1.1" evidence="5"/>
<protein>
    <recommendedName>
        <fullName evidence="5">Alanine racemase</fullName>
        <ecNumber evidence="5">5.1.1.1</ecNumber>
    </recommendedName>
</protein>
<evidence type="ECO:0000259" key="8">
    <source>
        <dbReference type="SMART" id="SM01005"/>
    </source>
</evidence>
<dbReference type="GO" id="GO:0030170">
    <property type="term" value="F:pyridoxal phosphate binding"/>
    <property type="evidence" value="ECO:0007669"/>
    <property type="project" value="UniProtKB-UniRule"/>
</dbReference>
<accession>F5YFB4</accession>
<keyword evidence="4 5" id="KW-0413">Isomerase</keyword>
<dbReference type="InterPro" id="IPR020622">
    <property type="entry name" value="Ala_racemase_pyridoxalP-BS"/>
</dbReference>
<dbReference type="SUPFAM" id="SSF50621">
    <property type="entry name" value="Alanine racemase C-terminal domain-like"/>
    <property type="match status" value="1"/>
</dbReference>
<comment type="cofactor">
    <cofactor evidence="2 5 6">
        <name>pyridoxal 5'-phosphate</name>
        <dbReference type="ChEBI" id="CHEBI:597326"/>
    </cofactor>
</comment>
<keyword evidence="10" id="KW-1185">Reference proteome</keyword>
<evidence type="ECO:0000256" key="6">
    <source>
        <dbReference type="PIRSR" id="PIRSR600821-50"/>
    </source>
</evidence>
<dbReference type="GO" id="GO:0009252">
    <property type="term" value="P:peptidoglycan biosynthetic process"/>
    <property type="evidence" value="ECO:0007669"/>
    <property type="project" value="TreeGrafter"/>
</dbReference>
<keyword evidence="3 5" id="KW-0663">Pyridoxal phosphate</keyword>
<dbReference type="FunFam" id="3.20.20.10:FF:000002">
    <property type="entry name" value="Alanine racemase"/>
    <property type="match status" value="1"/>
</dbReference>
<dbReference type="InterPro" id="IPR029066">
    <property type="entry name" value="PLP-binding_barrel"/>
</dbReference>
<feature type="binding site" evidence="5 7">
    <location>
        <position position="309"/>
    </location>
    <ligand>
        <name>substrate</name>
    </ligand>
</feature>
<dbReference type="InterPro" id="IPR009006">
    <property type="entry name" value="Ala_racemase/Decarboxylase_C"/>
</dbReference>
<dbReference type="CDD" id="cd00430">
    <property type="entry name" value="PLPDE_III_AR"/>
    <property type="match status" value="1"/>
</dbReference>
<dbReference type="PROSITE" id="PS00395">
    <property type="entry name" value="ALANINE_RACEMASE"/>
    <property type="match status" value="1"/>
</dbReference>
<sequence length="365" mass="38963">MRAVKAIIHLDNFRHNIEKAREKAGARTGLCAPVKADAYGHGAVPVARAALEAGASHLAVATVSEGAELRQAGIKAPVFLFSQALPGEMEEIAALDLIPLVGDREAAEVLAKAGRRLEVHLKVDTGMGRMGARPENAAELAAFIVSQKSLKLGGVATHLSVSDSLEPADIAYTKGQLSRFRGAVDSIKAAGLDPGLIHAANSGALCFHEDAYFDLVRPGIFLYGYSPAAGIPEGLDAEPVMELRGAVVFIKKVFKGEDISYGRTWTAPEDTYIGTLPVGYADGLPRLLSNRHSVYIKGRAYPQVGRICMDQCMINLGPETDVKRWDEAIIFGPGAVTAADMAAKIGTISYEITCNINKRVPRVYI</sequence>
<feature type="domain" description="Alanine racemase C-terminal" evidence="8">
    <location>
        <begin position="240"/>
        <end position="365"/>
    </location>
</feature>